<dbReference type="Proteomes" id="UP000293360">
    <property type="component" value="Unassembled WGS sequence"/>
</dbReference>
<organism evidence="1 2">
    <name type="scientific">Monosporascus ibericus</name>
    <dbReference type="NCBI Taxonomy" id="155417"/>
    <lineage>
        <taxon>Eukaryota</taxon>
        <taxon>Fungi</taxon>
        <taxon>Dikarya</taxon>
        <taxon>Ascomycota</taxon>
        <taxon>Pezizomycotina</taxon>
        <taxon>Sordariomycetes</taxon>
        <taxon>Xylariomycetidae</taxon>
        <taxon>Xylariales</taxon>
        <taxon>Xylariales incertae sedis</taxon>
        <taxon>Monosporascus</taxon>
    </lineage>
</organism>
<keyword evidence="2" id="KW-1185">Reference proteome</keyword>
<proteinExistence type="predicted"/>
<sequence>MPRVLEPSVLVENRAHVTPGDALDADTVHSPHGGEALHQRAHAGLGHFVRRLRLRVVDAVCRDTRHEDHAAPLVPRAIMCRATAVATTAASSVASTPRNPTTAPGN</sequence>
<name>A0A4Q4T607_9PEZI</name>
<evidence type="ECO:0000313" key="2">
    <source>
        <dbReference type="Proteomes" id="UP000293360"/>
    </source>
</evidence>
<evidence type="ECO:0000313" key="1">
    <source>
        <dbReference type="EMBL" id="RYO99783.1"/>
    </source>
</evidence>
<comment type="caution">
    <text evidence="1">The sequence shown here is derived from an EMBL/GenBank/DDBJ whole genome shotgun (WGS) entry which is preliminary data.</text>
</comment>
<gene>
    <name evidence="1" type="ORF">DL764_006708</name>
</gene>
<reference evidence="1 2" key="1">
    <citation type="submission" date="2018-06" db="EMBL/GenBank/DDBJ databases">
        <title>Complete Genomes of Monosporascus.</title>
        <authorList>
            <person name="Robinson A.J."/>
            <person name="Natvig D.O."/>
        </authorList>
    </citation>
    <scope>NUCLEOTIDE SEQUENCE [LARGE SCALE GENOMIC DNA]</scope>
    <source>
        <strain evidence="1 2">CBS 110550</strain>
    </source>
</reference>
<dbReference type="AlphaFoldDB" id="A0A4Q4T607"/>
<dbReference type="EMBL" id="QJNU01000407">
    <property type="protein sequence ID" value="RYO99783.1"/>
    <property type="molecule type" value="Genomic_DNA"/>
</dbReference>
<accession>A0A4Q4T607</accession>
<protein>
    <submittedName>
        <fullName evidence="1">Uncharacterized protein</fullName>
    </submittedName>
</protein>